<evidence type="ECO:0000256" key="8">
    <source>
        <dbReference type="ARBA" id="ARBA00023136"/>
    </source>
</evidence>
<evidence type="ECO:0000256" key="5">
    <source>
        <dbReference type="ARBA" id="ARBA00022792"/>
    </source>
</evidence>
<keyword evidence="3" id="KW-0813">Transport</keyword>
<dbReference type="GO" id="GO:0045259">
    <property type="term" value="C:proton-transporting ATP synthase complex"/>
    <property type="evidence" value="ECO:0007669"/>
    <property type="project" value="UniProtKB-KW"/>
</dbReference>
<evidence type="ECO:0000313" key="13">
    <source>
        <dbReference type="Proteomes" id="UP000008743"/>
    </source>
</evidence>
<name>A0A0D2WQN6_CAPO3</name>
<dbReference type="eggNOG" id="KOG1531">
    <property type="taxonomic scope" value="Eukaryota"/>
</dbReference>
<dbReference type="AlphaFoldDB" id="A0A0D2WQN6"/>
<dbReference type="Proteomes" id="UP000008743">
    <property type="component" value="Unassembled WGS sequence"/>
</dbReference>
<dbReference type="FunFam" id="3.40.1380.10:FF:000003">
    <property type="entry name" value="ATP synthase subunit gamma"/>
    <property type="match status" value="1"/>
</dbReference>
<comment type="similarity">
    <text evidence="2">Belongs to the ATPase gamma chain family.</text>
</comment>
<keyword evidence="10" id="KW-0066">ATP synthesis</keyword>
<evidence type="ECO:0000256" key="9">
    <source>
        <dbReference type="ARBA" id="ARBA00023196"/>
    </source>
</evidence>
<proteinExistence type="inferred from homology"/>
<dbReference type="OrthoDB" id="239812at2759"/>
<keyword evidence="4" id="KW-0375">Hydrogen ion transport</keyword>
<evidence type="ECO:0000256" key="11">
    <source>
        <dbReference type="ARBA" id="ARBA00031066"/>
    </source>
</evidence>
<dbReference type="NCBIfam" id="TIGR01146">
    <property type="entry name" value="ATPsyn_F1gamma"/>
    <property type="match status" value="1"/>
</dbReference>
<gene>
    <name evidence="12" type="ORF">CAOG_004114</name>
</gene>
<dbReference type="Gene3D" id="3.40.1380.10">
    <property type="match status" value="1"/>
</dbReference>
<dbReference type="CDD" id="cd12151">
    <property type="entry name" value="F1-ATPase_gamma"/>
    <property type="match status" value="1"/>
</dbReference>
<dbReference type="PANTHER" id="PTHR11693">
    <property type="entry name" value="ATP SYNTHASE GAMMA CHAIN"/>
    <property type="match status" value="1"/>
</dbReference>
<keyword evidence="8" id="KW-0472">Membrane</keyword>
<evidence type="ECO:0000256" key="6">
    <source>
        <dbReference type="ARBA" id="ARBA00023065"/>
    </source>
</evidence>
<dbReference type="STRING" id="595528.A0A0D2WQN6"/>
<dbReference type="InterPro" id="IPR000131">
    <property type="entry name" value="ATP_synth_F1_gsu"/>
</dbReference>
<dbReference type="GO" id="GO:0005743">
    <property type="term" value="C:mitochondrial inner membrane"/>
    <property type="evidence" value="ECO:0007669"/>
    <property type="project" value="UniProtKB-SubCell"/>
</dbReference>
<dbReference type="InterPro" id="IPR035968">
    <property type="entry name" value="ATP_synth_F1_ATPase_gsu"/>
</dbReference>
<dbReference type="SUPFAM" id="SSF52943">
    <property type="entry name" value="ATP synthase (F1-ATPase), gamma subunit"/>
    <property type="match status" value="1"/>
</dbReference>
<dbReference type="PhylomeDB" id="A0A0D2WQN6"/>
<evidence type="ECO:0000313" key="12">
    <source>
        <dbReference type="EMBL" id="KJE93308.1"/>
    </source>
</evidence>
<evidence type="ECO:0000256" key="3">
    <source>
        <dbReference type="ARBA" id="ARBA00022448"/>
    </source>
</evidence>
<keyword evidence="9" id="KW-0139">CF(1)</keyword>
<evidence type="ECO:0000256" key="1">
    <source>
        <dbReference type="ARBA" id="ARBA00004637"/>
    </source>
</evidence>
<accession>A0A0D2WQN6</accession>
<dbReference type="EMBL" id="KE346365">
    <property type="protein sequence ID" value="KJE93308.1"/>
    <property type="molecule type" value="Genomic_DNA"/>
</dbReference>
<dbReference type="RefSeq" id="XP_004347939.2">
    <property type="nucleotide sequence ID" value="XM_004347889.2"/>
</dbReference>
<dbReference type="HAMAP" id="MF_00815">
    <property type="entry name" value="ATP_synth_gamma_bact"/>
    <property type="match status" value="1"/>
</dbReference>
<dbReference type="Pfam" id="PF00231">
    <property type="entry name" value="ATP-synt"/>
    <property type="match status" value="1"/>
</dbReference>
<dbReference type="PIRSF" id="PIRSF039089">
    <property type="entry name" value="ATP_synthase_gamma"/>
    <property type="match status" value="1"/>
</dbReference>
<sequence length="306" mass="33241">MMLSRLGGVSRLAGILPSAVATAAPATAAVTPARGMATLKEIRNRLKSVRNIEKITKSMKMVSAAKFARAEKNLRTARVLGSAVQSLFEKTDLAKRPAGNNQLFVVISSDRGLCGAIHSSISKKVKQEVGQSTPDNLKFVIAGDKARTILARTHGKHILMQFAELGKRPPTFDEATLIAQQILASGYKFDSGKILYNHFRTVISYEQRALPLLSFDALAEAPEIVSYELDDDVLQNYQEFTLANTIYYAMLESSASELSARMSAMENASKNAGEMIGKLTLTFNRTRQAVITGELIEIISGASALN</sequence>
<evidence type="ECO:0000256" key="7">
    <source>
        <dbReference type="ARBA" id="ARBA00023128"/>
    </source>
</evidence>
<keyword evidence="5" id="KW-0999">Mitochondrion inner membrane</keyword>
<dbReference type="InParanoid" id="A0A0D2WQN6"/>
<dbReference type="Gene3D" id="1.10.287.80">
    <property type="entry name" value="ATP synthase, gamma subunit, helix hairpin domain"/>
    <property type="match status" value="1"/>
</dbReference>
<dbReference type="GO" id="GO:0046933">
    <property type="term" value="F:proton-transporting ATP synthase activity, rotational mechanism"/>
    <property type="evidence" value="ECO:0007669"/>
    <property type="project" value="InterPro"/>
</dbReference>
<dbReference type="FunCoup" id="A0A0D2WQN6">
    <property type="interactions" value="242"/>
</dbReference>
<keyword evidence="13" id="KW-1185">Reference proteome</keyword>
<dbReference type="PRINTS" id="PR00126">
    <property type="entry name" value="ATPASEGAMMA"/>
</dbReference>
<evidence type="ECO:0000256" key="2">
    <source>
        <dbReference type="ARBA" id="ARBA00007681"/>
    </source>
</evidence>
<dbReference type="InterPro" id="IPR023632">
    <property type="entry name" value="ATP_synth_F1_gsu_CS"/>
</dbReference>
<protein>
    <recommendedName>
        <fullName evidence="11">F-ATPase gamma subunit</fullName>
    </recommendedName>
</protein>
<keyword evidence="6" id="KW-0406">Ion transport</keyword>
<evidence type="ECO:0000256" key="10">
    <source>
        <dbReference type="ARBA" id="ARBA00023310"/>
    </source>
</evidence>
<dbReference type="PANTHER" id="PTHR11693:SF22">
    <property type="entry name" value="ATP SYNTHASE SUBUNIT GAMMA, MITOCHONDRIAL"/>
    <property type="match status" value="1"/>
</dbReference>
<evidence type="ECO:0000256" key="4">
    <source>
        <dbReference type="ARBA" id="ARBA00022781"/>
    </source>
</evidence>
<organism evidence="12 13">
    <name type="scientific">Capsaspora owczarzaki (strain ATCC 30864)</name>
    <dbReference type="NCBI Taxonomy" id="595528"/>
    <lineage>
        <taxon>Eukaryota</taxon>
        <taxon>Filasterea</taxon>
        <taxon>Capsaspora</taxon>
    </lineage>
</organism>
<reference evidence="13" key="1">
    <citation type="submission" date="2011-02" db="EMBL/GenBank/DDBJ databases">
        <title>The Genome Sequence of Capsaspora owczarzaki ATCC 30864.</title>
        <authorList>
            <person name="Russ C."/>
            <person name="Cuomo C."/>
            <person name="Burger G."/>
            <person name="Gray M.W."/>
            <person name="Holland P.W.H."/>
            <person name="King N."/>
            <person name="Lang F.B.F."/>
            <person name="Roger A.J."/>
            <person name="Ruiz-Trillo I."/>
            <person name="Young S.K."/>
            <person name="Zeng Q."/>
            <person name="Gargeya S."/>
            <person name="Alvarado L."/>
            <person name="Berlin A."/>
            <person name="Chapman S.B."/>
            <person name="Chen Z."/>
            <person name="Freedman E."/>
            <person name="Gellesch M."/>
            <person name="Goldberg J."/>
            <person name="Griggs A."/>
            <person name="Gujja S."/>
            <person name="Heilman E."/>
            <person name="Heiman D."/>
            <person name="Howarth C."/>
            <person name="Mehta T."/>
            <person name="Neiman D."/>
            <person name="Pearson M."/>
            <person name="Roberts A."/>
            <person name="Saif S."/>
            <person name="Shea T."/>
            <person name="Shenoy N."/>
            <person name="Sisk P."/>
            <person name="Stolte C."/>
            <person name="Sykes S."/>
            <person name="White J."/>
            <person name="Yandava C."/>
            <person name="Haas B."/>
            <person name="Nusbaum C."/>
            <person name="Birren B."/>
        </authorList>
    </citation>
    <scope>NUCLEOTIDE SEQUENCE</scope>
    <source>
        <strain evidence="13">ATCC 30864</strain>
    </source>
</reference>
<comment type="subcellular location">
    <subcellularLocation>
        <location evidence="1">Mitochondrion inner membrane</location>
        <topology evidence="1">Peripheral membrane protein</topology>
    </subcellularLocation>
</comment>
<dbReference type="PROSITE" id="PS00153">
    <property type="entry name" value="ATPASE_GAMMA"/>
    <property type="match status" value="1"/>
</dbReference>
<keyword evidence="7" id="KW-0496">Mitochondrion</keyword>